<gene>
    <name evidence="10" type="ORF">SAMN05216559_3458</name>
</gene>
<evidence type="ECO:0000256" key="2">
    <source>
        <dbReference type="ARBA" id="ARBA00012438"/>
    </source>
</evidence>
<dbReference type="InterPro" id="IPR005467">
    <property type="entry name" value="His_kinase_dom"/>
</dbReference>
<dbReference type="InterPro" id="IPR003661">
    <property type="entry name" value="HisK_dim/P_dom"/>
</dbReference>
<dbReference type="Gene3D" id="3.30.565.10">
    <property type="entry name" value="Histidine kinase-like ATPase, C-terminal domain"/>
    <property type="match status" value="1"/>
</dbReference>
<dbReference type="InterPro" id="IPR035965">
    <property type="entry name" value="PAS-like_dom_sf"/>
</dbReference>
<dbReference type="Pfam" id="PF02518">
    <property type="entry name" value="HATPase_c"/>
    <property type="match status" value="1"/>
</dbReference>
<dbReference type="Gene3D" id="3.30.450.20">
    <property type="entry name" value="PAS domain"/>
    <property type="match status" value="2"/>
</dbReference>
<dbReference type="SMART" id="SM00387">
    <property type="entry name" value="HATPase_c"/>
    <property type="match status" value="1"/>
</dbReference>
<reference evidence="10 11" key="1">
    <citation type="submission" date="2016-10" db="EMBL/GenBank/DDBJ databases">
        <authorList>
            <person name="de Groot N.N."/>
        </authorList>
    </citation>
    <scope>NUCLEOTIDE SEQUENCE [LARGE SCALE GENOMIC DNA]</scope>
    <source>
        <strain evidence="10 11">CGMCC 1.10457</strain>
    </source>
</reference>
<evidence type="ECO:0000259" key="7">
    <source>
        <dbReference type="PROSITE" id="PS50109"/>
    </source>
</evidence>
<evidence type="ECO:0000256" key="3">
    <source>
        <dbReference type="ARBA" id="ARBA00022553"/>
    </source>
</evidence>
<accession>A0A1I6LYK9</accession>
<organism evidence="10 11">
    <name type="scientific">Halomicrobium zhouii</name>
    <dbReference type="NCBI Taxonomy" id="767519"/>
    <lineage>
        <taxon>Archaea</taxon>
        <taxon>Methanobacteriati</taxon>
        <taxon>Methanobacteriota</taxon>
        <taxon>Stenosarchaea group</taxon>
        <taxon>Halobacteria</taxon>
        <taxon>Halobacteriales</taxon>
        <taxon>Haloarculaceae</taxon>
        <taxon>Halomicrobium</taxon>
    </lineage>
</organism>
<dbReference type="Gene3D" id="1.10.287.130">
    <property type="match status" value="1"/>
</dbReference>
<dbReference type="CDD" id="cd00075">
    <property type="entry name" value="HATPase"/>
    <property type="match status" value="1"/>
</dbReference>
<comment type="catalytic activity">
    <reaction evidence="1">
        <text>ATP + protein L-histidine = ADP + protein N-phospho-L-histidine.</text>
        <dbReference type="EC" id="2.7.13.3"/>
    </reaction>
</comment>
<evidence type="ECO:0000259" key="8">
    <source>
        <dbReference type="PROSITE" id="PS50112"/>
    </source>
</evidence>
<dbReference type="Pfam" id="PF08448">
    <property type="entry name" value="PAS_4"/>
    <property type="match status" value="2"/>
</dbReference>
<evidence type="ECO:0000256" key="6">
    <source>
        <dbReference type="ARBA" id="ARBA00023012"/>
    </source>
</evidence>
<feature type="domain" description="Histidine kinase" evidence="7">
    <location>
        <begin position="287"/>
        <end position="469"/>
    </location>
</feature>
<protein>
    <recommendedName>
        <fullName evidence="2">histidine kinase</fullName>
        <ecNumber evidence="2">2.7.13.3</ecNumber>
    </recommendedName>
</protein>
<dbReference type="EC" id="2.7.13.3" evidence="2"/>
<dbReference type="GO" id="GO:0000155">
    <property type="term" value="F:phosphorelay sensor kinase activity"/>
    <property type="evidence" value="ECO:0007669"/>
    <property type="project" value="InterPro"/>
</dbReference>
<dbReference type="InterPro" id="IPR036890">
    <property type="entry name" value="HATPase_C_sf"/>
</dbReference>
<name>A0A1I6LYK9_9EURY</name>
<dbReference type="SMART" id="SM00388">
    <property type="entry name" value="HisKA"/>
    <property type="match status" value="1"/>
</dbReference>
<evidence type="ECO:0000313" key="11">
    <source>
        <dbReference type="Proteomes" id="UP000199062"/>
    </source>
</evidence>
<feature type="domain" description="PAC" evidence="9">
    <location>
        <begin position="217"/>
        <end position="276"/>
    </location>
</feature>
<evidence type="ECO:0000256" key="5">
    <source>
        <dbReference type="ARBA" id="ARBA00022777"/>
    </source>
</evidence>
<keyword evidence="6" id="KW-0902">Two-component regulatory system</keyword>
<proteinExistence type="predicted"/>
<keyword evidence="4" id="KW-0808">Transferase</keyword>
<dbReference type="STRING" id="767519.SAMN05216559_3458"/>
<dbReference type="PROSITE" id="PS50109">
    <property type="entry name" value="HIS_KIN"/>
    <property type="match status" value="1"/>
</dbReference>
<dbReference type="SUPFAM" id="SSF55785">
    <property type="entry name" value="PYP-like sensor domain (PAS domain)"/>
    <property type="match status" value="2"/>
</dbReference>
<dbReference type="SUPFAM" id="SSF55874">
    <property type="entry name" value="ATPase domain of HSP90 chaperone/DNA topoisomerase II/histidine kinase"/>
    <property type="match status" value="1"/>
</dbReference>
<keyword evidence="5" id="KW-0418">Kinase</keyword>
<dbReference type="InterPro" id="IPR000700">
    <property type="entry name" value="PAS-assoc_C"/>
</dbReference>
<dbReference type="InterPro" id="IPR000014">
    <property type="entry name" value="PAS"/>
</dbReference>
<dbReference type="OrthoDB" id="8127at2157"/>
<dbReference type="InterPro" id="IPR003594">
    <property type="entry name" value="HATPase_dom"/>
</dbReference>
<dbReference type="CDD" id="cd00082">
    <property type="entry name" value="HisKA"/>
    <property type="match status" value="1"/>
</dbReference>
<dbReference type="Pfam" id="PF00512">
    <property type="entry name" value="HisKA"/>
    <property type="match status" value="1"/>
</dbReference>
<dbReference type="AlphaFoldDB" id="A0A1I6LYK9"/>
<keyword evidence="3" id="KW-0597">Phosphoprotein</keyword>
<dbReference type="SUPFAM" id="SSF47384">
    <property type="entry name" value="Homodimeric domain of signal transducing histidine kinase"/>
    <property type="match status" value="1"/>
</dbReference>
<feature type="domain" description="PAS" evidence="8">
    <location>
        <begin position="25"/>
        <end position="74"/>
    </location>
</feature>
<dbReference type="InterPro" id="IPR004358">
    <property type="entry name" value="Sig_transdc_His_kin-like_C"/>
</dbReference>
<dbReference type="PANTHER" id="PTHR43711">
    <property type="entry name" value="TWO-COMPONENT HISTIDINE KINASE"/>
    <property type="match status" value="1"/>
</dbReference>
<dbReference type="PANTHER" id="PTHR43711:SF1">
    <property type="entry name" value="HISTIDINE KINASE 1"/>
    <property type="match status" value="1"/>
</dbReference>
<dbReference type="InterPro" id="IPR050736">
    <property type="entry name" value="Sensor_HK_Regulatory"/>
</dbReference>
<evidence type="ECO:0000259" key="9">
    <source>
        <dbReference type="PROSITE" id="PS50113"/>
    </source>
</evidence>
<dbReference type="EMBL" id="FOZK01000003">
    <property type="protein sequence ID" value="SFS08559.1"/>
    <property type="molecule type" value="Genomic_DNA"/>
</dbReference>
<dbReference type="CDD" id="cd00130">
    <property type="entry name" value="PAS"/>
    <property type="match status" value="1"/>
</dbReference>
<evidence type="ECO:0000256" key="1">
    <source>
        <dbReference type="ARBA" id="ARBA00000085"/>
    </source>
</evidence>
<evidence type="ECO:0000313" key="10">
    <source>
        <dbReference type="EMBL" id="SFS08559.1"/>
    </source>
</evidence>
<dbReference type="InterPro" id="IPR036097">
    <property type="entry name" value="HisK_dim/P_sf"/>
</dbReference>
<dbReference type="InterPro" id="IPR013656">
    <property type="entry name" value="PAS_4"/>
</dbReference>
<dbReference type="NCBIfam" id="TIGR00229">
    <property type="entry name" value="sensory_box"/>
    <property type="match status" value="1"/>
</dbReference>
<sequence>MTSESSPPPRDAIERSATAHCVIRDGTITYANPAMERLFGAGSGSLVGSRFPDFVAASDRERVTEALANADDAAGVDDPIRVRFDLDRTDGNAAGTEADAVVVESEWTVGEGRDDRRLVGALRDVTDSVRRDAELEREREMLESLLDNIPMSIYFKDRRSRHERVSAAMLCSDPDSYITGPEGKRHVHPADIVGKTDFDLYDPDLAEGAVAQDRAVMESEESVVDDVVESTTNLGETIFTSTTKAPRYDANGDVVGIVGVTMDVTDRLVYERELERQNERLEEFTEVLAHDLRNPLSVATSCVGMFREEYDDPTAEKAEAALDRMSTMISKLRTFVIQGQTVASPDPVDVETVARDAWRAVETADASLDVPATQTIRADPDRLSRLFENVYRNAVEHAGSGVSVTVGDLADGFYVADDGPGIPTDAREEVFDRGFSTSEGGTGFGLPIVRNIAEAHNWSVAVTDAADGGDSGGRTELASGQRHGAGGARFEFTDVVRVAGDGSSDC</sequence>
<keyword evidence="11" id="KW-1185">Reference proteome</keyword>
<dbReference type="Proteomes" id="UP000199062">
    <property type="component" value="Unassembled WGS sequence"/>
</dbReference>
<dbReference type="PRINTS" id="PR00344">
    <property type="entry name" value="BCTRLSENSOR"/>
</dbReference>
<dbReference type="SMART" id="SM00091">
    <property type="entry name" value="PAS"/>
    <property type="match status" value="1"/>
</dbReference>
<dbReference type="PROSITE" id="PS50112">
    <property type="entry name" value="PAS"/>
    <property type="match status" value="1"/>
</dbReference>
<dbReference type="RefSeq" id="WP_089817992.1">
    <property type="nucleotide sequence ID" value="NZ_FOZK01000003.1"/>
</dbReference>
<evidence type="ECO:0000256" key="4">
    <source>
        <dbReference type="ARBA" id="ARBA00022679"/>
    </source>
</evidence>
<dbReference type="PROSITE" id="PS50113">
    <property type="entry name" value="PAC"/>
    <property type="match status" value="1"/>
</dbReference>